<dbReference type="Pfam" id="PF13602">
    <property type="entry name" value="ADH_zinc_N_2"/>
    <property type="match status" value="1"/>
</dbReference>
<organism evidence="2 3">
    <name type="scientific">Ligilactobacillus murinus DSM 20452 = NBRC 14221</name>
    <dbReference type="NCBI Taxonomy" id="1423772"/>
    <lineage>
        <taxon>Bacteria</taxon>
        <taxon>Bacillati</taxon>
        <taxon>Bacillota</taxon>
        <taxon>Bacilli</taxon>
        <taxon>Lactobacillales</taxon>
        <taxon>Lactobacillaceae</taxon>
        <taxon>Ligilactobacillus</taxon>
    </lineage>
</organism>
<dbReference type="InterPro" id="IPR036291">
    <property type="entry name" value="NAD(P)-bd_dom_sf"/>
</dbReference>
<reference evidence="2 3" key="1">
    <citation type="journal article" date="2015" name="Genome Announc.">
        <title>Expanding the biotechnology potential of lactobacilli through comparative genomics of 213 strains and associated genera.</title>
        <authorList>
            <person name="Sun Z."/>
            <person name="Harris H.M."/>
            <person name="McCann A."/>
            <person name="Guo C."/>
            <person name="Argimon S."/>
            <person name="Zhang W."/>
            <person name="Yang X."/>
            <person name="Jeffery I.B."/>
            <person name="Cooney J.C."/>
            <person name="Kagawa T.F."/>
            <person name="Liu W."/>
            <person name="Song Y."/>
            <person name="Salvetti E."/>
            <person name="Wrobel A."/>
            <person name="Rasinkangas P."/>
            <person name="Parkhill J."/>
            <person name="Rea M.C."/>
            <person name="O'Sullivan O."/>
            <person name="Ritari J."/>
            <person name="Douillard F.P."/>
            <person name="Paul Ross R."/>
            <person name="Yang R."/>
            <person name="Briner A.E."/>
            <person name="Felis G.E."/>
            <person name="de Vos W.M."/>
            <person name="Barrangou R."/>
            <person name="Klaenhammer T.R."/>
            <person name="Caufield P.W."/>
            <person name="Cui Y."/>
            <person name="Zhang H."/>
            <person name="O'Toole P.W."/>
        </authorList>
    </citation>
    <scope>NUCLEOTIDE SEQUENCE [LARGE SCALE GENOMIC DNA]</scope>
    <source>
        <strain evidence="2 3">DSM 20452</strain>
    </source>
</reference>
<dbReference type="AlphaFoldDB" id="A0A0R2BA65"/>
<accession>A0A0R2BA65</accession>
<dbReference type="PANTHER" id="PTHR11695:SF294">
    <property type="entry name" value="RETICULON-4-INTERACTING PROTEIN 1, MITOCHONDRIAL"/>
    <property type="match status" value="1"/>
</dbReference>
<dbReference type="InterPro" id="IPR050700">
    <property type="entry name" value="YIM1/Zinc_Alcohol_DH_Fams"/>
</dbReference>
<dbReference type="GO" id="GO:0016491">
    <property type="term" value="F:oxidoreductase activity"/>
    <property type="evidence" value="ECO:0007669"/>
    <property type="project" value="InterPro"/>
</dbReference>
<evidence type="ECO:0000313" key="3">
    <source>
        <dbReference type="Proteomes" id="UP000051612"/>
    </source>
</evidence>
<dbReference type="PATRIC" id="fig|1423772.3.peg.2041"/>
<dbReference type="Gene3D" id="3.40.50.720">
    <property type="entry name" value="NAD(P)-binding Rossmann-like Domain"/>
    <property type="match status" value="1"/>
</dbReference>
<dbReference type="SMART" id="SM00829">
    <property type="entry name" value="PKS_ER"/>
    <property type="match status" value="1"/>
</dbReference>
<dbReference type="Proteomes" id="UP000051612">
    <property type="component" value="Unassembled WGS sequence"/>
</dbReference>
<dbReference type="EMBL" id="AYYN01000045">
    <property type="protein sequence ID" value="KRM76168.1"/>
    <property type="molecule type" value="Genomic_DNA"/>
</dbReference>
<dbReference type="CDD" id="cd05289">
    <property type="entry name" value="MDR_like_2"/>
    <property type="match status" value="1"/>
</dbReference>
<evidence type="ECO:0000313" key="2">
    <source>
        <dbReference type="EMBL" id="KRM76168.1"/>
    </source>
</evidence>
<dbReference type="Pfam" id="PF08240">
    <property type="entry name" value="ADH_N"/>
    <property type="match status" value="1"/>
</dbReference>
<name>A0A0R2BA65_9LACO</name>
<feature type="domain" description="Enoyl reductase (ER)" evidence="1">
    <location>
        <begin position="13"/>
        <end position="330"/>
    </location>
</feature>
<dbReference type="Gene3D" id="3.90.180.10">
    <property type="entry name" value="Medium-chain alcohol dehydrogenases, catalytic domain"/>
    <property type="match status" value="1"/>
</dbReference>
<protein>
    <submittedName>
        <fullName evidence="2">Zinc-binding dehydrogenase</fullName>
    </submittedName>
</protein>
<dbReference type="InterPro" id="IPR013154">
    <property type="entry name" value="ADH-like_N"/>
</dbReference>
<dbReference type="SUPFAM" id="SSF51735">
    <property type="entry name" value="NAD(P)-binding Rossmann-fold domains"/>
    <property type="match status" value="1"/>
</dbReference>
<gene>
    <name evidence="2" type="ORF">FC48_GL001907</name>
</gene>
<dbReference type="InterPro" id="IPR020843">
    <property type="entry name" value="ER"/>
</dbReference>
<dbReference type="RefSeq" id="WP_056958683.1">
    <property type="nucleotide sequence ID" value="NZ_AYYN01000045.1"/>
</dbReference>
<evidence type="ECO:0000259" key="1">
    <source>
        <dbReference type="SMART" id="SM00829"/>
    </source>
</evidence>
<dbReference type="PANTHER" id="PTHR11695">
    <property type="entry name" value="ALCOHOL DEHYDROGENASE RELATED"/>
    <property type="match status" value="1"/>
</dbReference>
<proteinExistence type="predicted"/>
<dbReference type="InterPro" id="IPR011032">
    <property type="entry name" value="GroES-like_sf"/>
</dbReference>
<comment type="caution">
    <text evidence="2">The sequence shown here is derived from an EMBL/GenBank/DDBJ whole genome shotgun (WGS) entry which is preliminary data.</text>
</comment>
<dbReference type="SUPFAM" id="SSF50129">
    <property type="entry name" value="GroES-like"/>
    <property type="match status" value="1"/>
</dbReference>
<sequence length="337" mass="36299">MKAAIVTQYNKNDLTLKMTTVDKPQITADQVLLKVSAAGVNPLDNMITRGEVKLIVPYKLPVIGGNEVVGKIEAVGANVTQFSVGERVFSRLPLDSIGAFAEYVAVDANAIAKVPPYLSDVQAAAIPLTALTVMQAFELMQVKKGNTIFISGGTGGVGAMAIPLAKAKGLKVITNGSVENKERVLALGVDRFIDYKNEDYTQTVANVDYVLDTLGGQETEKQMTIMKKGGQLVSLKGMPNTAFAKRMGFTGLKRLLFSFAGRKFDKMAKKYGVTYNFIFVQANGAQLAEVAKLFTKLELKPSLDTVYAFSDVNAALDKVANGRSRGKTVLDLQQGEK</sequence>